<sequence length="341" mass="39602">MENQSEILLYQTEDGQTRIQVHLIEETIWLSLTQMAELFQRDKSVISRHISNIFSEGELSRNSVIANFAITASDGKTYQVEHYNLDVIISVGYRVKSQRGVQFRIWATQRLKEYLIKGFTLDDQRLKNDSGTDRYFDELLERIRDIRTSERKFYKKVADIYATSIDYDPSAEVTRTFYATVQNKFHYAITGQTAAEIIASRVDADKPNMGLTQWPGDRILSQDVTIAKNYLSFDELSQLNLLVDQYLSFAELQAQRKKTMTMRDWIEKLHGFLQLNERDILQGAGKVSKQLADDKAFQEYQKFAKKRGLEKLSNSDFDRLLESTSSQVKLKKPRKKNEDSI</sequence>
<comment type="caution">
    <text evidence="1">The sequence shown here is derived from an EMBL/GenBank/DDBJ whole genome shotgun (WGS) entry which is preliminary data.</text>
</comment>
<evidence type="ECO:0008006" key="3">
    <source>
        <dbReference type="Google" id="ProtNLM"/>
    </source>
</evidence>
<protein>
    <recommendedName>
        <fullName evidence="3">Cell filamentation protein Fic</fullName>
    </recommendedName>
</protein>
<dbReference type="EMBL" id="QJPH01000245">
    <property type="protein sequence ID" value="PZN81924.1"/>
    <property type="molecule type" value="Genomic_DNA"/>
</dbReference>
<proteinExistence type="predicted"/>
<dbReference type="PANTHER" id="PTHR35810">
    <property type="entry name" value="CYTOPLASMIC PROTEIN-RELATED"/>
    <property type="match status" value="1"/>
</dbReference>
<dbReference type="Pfam" id="PF13310">
    <property type="entry name" value="Virulence_RhuM"/>
    <property type="match status" value="1"/>
</dbReference>
<gene>
    <name evidence="1" type="ORF">DM484_07355</name>
</gene>
<dbReference type="AlphaFoldDB" id="A0A2W4TBD4"/>
<evidence type="ECO:0000313" key="2">
    <source>
        <dbReference type="Proteomes" id="UP000249396"/>
    </source>
</evidence>
<reference evidence="1 2" key="1">
    <citation type="journal article" date="2018" name="Aquat. Microb. Ecol.">
        <title>Gammaproteobacterial methanotrophs dominate.</title>
        <authorList>
            <person name="Rissanen A.J."/>
            <person name="Saarenheimo J."/>
            <person name="Tiirola M."/>
            <person name="Peura S."/>
            <person name="Aalto S.L."/>
            <person name="Karvinen A."/>
            <person name="Nykanen H."/>
        </authorList>
    </citation>
    <scope>NUCLEOTIDE SEQUENCE [LARGE SCALE GENOMIC DNA]</scope>
    <source>
        <strain evidence="1">AMbin10</strain>
    </source>
</reference>
<dbReference type="PANTHER" id="PTHR35810:SF1">
    <property type="entry name" value="CYTOPLASMIC PROTEIN"/>
    <property type="match status" value="1"/>
</dbReference>
<dbReference type="PIRSF" id="PIRSF015268">
    <property type="entry name" value="Virulence_RhuM"/>
    <property type="match status" value="1"/>
</dbReference>
<name>A0A2W4TBD4_9GAMM</name>
<organism evidence="1 2">
    <name type="scientific">Candidatus Methylumidiphilus alinenensis</name>
    <dbReference type="NCBI Taxonomy" id="2202197"/>
    <lineage>
        <taxon>Bacteria</taxon>
        <taxon>Pseudomonadati</taxon>
        <taxon>Pseudomonadota</taxon>
        <taxon>Gammaproteobacteria</taxon>
        <taxon>Methylococcales</taxon>
        <taxon>Candidatus Methylumidiphilus</taxon>
    </lineage>
</organism>
<dbReference type="InterPro" id="IPR011204">
    <property type="entry name" value="Virulence_RhuM-like"/>
</dbReference>
<accession>A0A2W4TBD4</accession>
<evidence type="ECO:0000313" key="1">
    <source>
        <dbReference type="EMBL" id="PZN81924.1"/>
    </source>
</evidence>
<dbReference type="Proteomes" id="UP000249396">
    <property type="component" value="Unassembled WGS sequence"/>
</dbReference>